<accession>A0A9X4KQR4</accession>
<evidence type="ECO:0000313" key="1">
    <source>
        <dbReference type="EMBL" id="MDG0808808.1"/>
    </source>
</evidence>
<keyword evidence="2" id="KW-1185">Reference proteome</keyword>
<proteinExistence type="predicted"/>
<dbReference type="Proteomes" id="UP001153404">
    <property type="component" value="Unassembled WGS sequence"/>
</dbReference>
<reference evidence="1" key="1">
    <citation type="submission" date="2022-10" db="EMBL/GenBank/DDBJ databases">
        <title>Comparative genomic analysis of Cohnella hashimotonis sp. nov., isolated from the International Space Station.</title>
        <authorList>
            <person name="Simpson A."/>
            <person name="Venkateswaran K."/>
        </authorList>
    </citation>
    <scope>NUCLEOTIDE SEQUENCE</scope>
    <source>
        <strain evidence="1">DSM 28161</strain>
    </source>
</reference>
<sequence>MNSFVLASEKGNRKKAKLVTDKNGVDVEQAGKAEAVFRSLEEKSRKPVVAPILEKIRRQCKHPDGQEEKYGRGLYYAVQILA</sequence>
<dbReference type="AlphaFoldDB" id="A0A9X4KQR4"/>
<organism evidence="1 2">
    <name type="scientific">Cohnella rhizosphaerae</name>
    <dbReference type="NCBI Taxonomy" id="1457232"/>
    <lineage>
        <taxon>Bacteria</taxon>
        <taxon>Bacillati</taxon>
        <taxon>Bacillota</taxon>
        <taxon>Bacilli</taxon>
        <taxon>Bacillales</taxon>
        <taxon>Paenibacillaceae</taxon>
        <taxon>Cohnella</taxon>
    </lineage>
</organism>
<name>A0A9X4KQR4_9BACL</name>
<gene>
    <name evidence="1" type="ORF">OMP40_04955</name>
</gene>
<protein>
    <submittedName>
        <fullName evidence="1">Uncharacterized protein</fullName>
    </submittedName>
</protein>
<evidence type="ECO:0000313" key="2">
    <source>
        <dbReference type="Proteomes" id="UP001153404"/>
    </source>
</evidence>
<comment type="caution">
    <text evidence="1">The sequence shown here is derived from an EMBL/GenBank/DDBJ whole genome shotgun (WGS) entry which is preliminary data.</text>
</comment>
<dbReference type="EMBL" id="JAPDIA010000002">
    <property type="protein sequence ID" value="MDG0808808.1"/>
    <property type="molecule type" value="Genomic_DNA"/>
</dbReference>